<reference evidence="7" key="1">
    <citation type="submission" date="2018-02" db="EMBL/GenBank/DDBJ databases">
        <authorList>
            <person name="Cohen D.B."/>
            <person name="Kent A.D."/>
        </authorList>
    </citation>
    <scope>NUCLEOTIDE SEQUENCE</scope>
</reference>
<dbReference type="Gene3D" id="3.40.50.300">
    <property type="entry name" value="P-loop containing nucleotide triphosphate hydrolases"/>
    <property type="match status" value="1"/>
</dbReference>
<dbReference type="GO" id="GO:0005694">
    <property type="term" value="C:chromosome"/>
    <property type="evidence" value="ECO:0007669"/>
    <property type="project" value="UniProtKB-ARBA"/>
</dbReference>
<dbReference type="Pfam" id="PF13087">
    <property type="entry name" value="AAA_12"/>
    <property type="match status" value="1"/>
</dbReference>
<sequence>MYGSYSFINIRDGREEKDDVERSWRNMVEVAIVMKILLNLYKAWVGVGSKPNLSIGVISPYAAQVVAIQEKLGRKYDDLGGFAVKVKSVDGFQGGEEDIIIISTVRSNTRSSIGFISNRQRTNVALTRARHCLWILGNERTLDKDLAKAILDVKKEFEQFDDLLNGDSILFKSARWKVFGEFGIWKFRRFGQSLLILSGLKNLDNNENGSDLSGSASDGRTYVENAKEKEVQDTTAETKGAILRQLFVTVSPKLCYAVKSHVSHLKSFACSGNSSKGSSSIDMHDFDDASQFKDIPDSFVDVPAKSYPLVITFHKFLIMLDGTMGGPQAVEAGDGKLSREDYVLLSDVRVSRLKGFVFSGDTAQTIAKGIDFRFQDIRSLFYKKFVLESKSSGHDGRKEKGIISDIFHLSQNFRTHDGVLKLSQSVIELLYRYFPQSTDILQPETSLIYGEAPILLESGNNENAIITIFGNRGNAGVSIVGFGAEQVILVRDDCVRKEIANYVGKQALVLTIVECKGLEFQRTCADLCLTIGRKSVSSKSDNWMISLAQAMQVASSPEEWRSRGIKEHNFEVATMCFERAGDIYWQRRSKAAGLRAKADHMRGSNAKAANVILREAAEIFEAIGNADSAAQCFSDLGAYKRAGATYFSECLKVCTKAKLFDKGFMYIQNWKNHATTDFGVAGRGKEIDKIEQEFLENCALHHHEHKDNRSMMKFVKAFQSIDLMRNFLKSLNCLGELLLLEEELGNFLEAANIAKLRGEILHEADLLGKAGNFREASMLFLIYVLYNSLWIPGSIGWPLKQFTQKLEILAKAKSFAKNESDSFYSFVCTEADILSNEQSDLSITNKYLNASQRHNSVGGEIISARKILDAHLQSNSSKYVWMDYFVFDLTNHSEQMISRNQISVETLVYFWTFWKDKIVNIFKYLKCVDTQDVNEYRRYGDFCLNYLGVRKQFHNLNAVYLLLNSDAYWVQELDSRLLRQNGNLVYIDVRHFVSTARSYWCSELLCVGMKVIIENISLKGKLTYGPNSEEVVVIILGLGKINNDLYKEILKRFDGIYGNTPWMTFIQDPLWEYGHQNFLQGTLPDNISESPRELSILLNFHKALKDTYNANWKEIDYVSPGNLFTLLGRSYITEQLPGEFNDVLRRRRKDNINVNVLAEAFKNIHNPLRNFSYDQDGCKFAPSNFALVADQEDLNNMNGSKLQVWEIFEVEENLLEEVASMLDELKQISAALDVSEPGTWKQYVNNWRTFPEIAVKKAKCGTYLNNSKAKENSSADVSKSKNNQETENKGKGNKVQEKQEG</sequence>
<dbReference type="InterPro" id="IPR027417">
    <property type="entry name" value="P-loop_NTPase"/>
</dbReference>
<dbReference type="GO" id="GO:0004386">
    <property type="term" value="F:helicase activity"/>
    <property type="evidence" value="ECO:0007669"/>
    <property type="project" value="UniProtKB-KW"/>
</dbReference>
<gene>
    <name evidence="7" type="ORF">FSB_LOCUS36652</name>
</gene>
<evidence type="ECO:0000313" key="7">
    <source>
        <dbReference type="EMBL" id="SPD08770.1"/>
    </source>
</evidence>
<keyword evidence="1" id="KW-0547">Nucleotide-binding</keyword>
<feature type="domain" description="DNA2/NAM7 helicase-like C-terminal" evidence="6">
    <location>
        <begin position="4"/>
        <end position="139"/>
    </location>
</feature>
<evidence type="ECO:0000256" key="5">
    <source>
        <dbReference type="SAM" id="MobiDB-lite"/>
    </source>
</evidence>
<dbReference type="PANTHER" id="PTHR21529:SF4">
    <property type="entry name" value="TPR AND ANKYRIN REPEAT-CONTAINING PROTEIN 1"/>
    <property type="match status" value="1"/>
</dbReference>
<dbReference type="FunFam" id="3.40.50.300:FF:000326">
    <property type="entry name" value="P-loop containing nucleoside triphosphate hydrolase"/>
    <property type="match status" value="1"/>
</dbReference>
<keyword evidence="2" id="KW-0378">Hydrolase</keyword>
<dbReference type="InterPro" id="IPR041679">
    <property type="entry name" value="DNA2/NAM7-like_C"/>
</dbReference>
<feature type="region of interest" description="Disordered" evidence="5">
    <location>
        <begin position="1268"/>
        <end position="1301"/>
    </location>
</feature>
<evidence type="ECO:0000256" key="4">
    <source>
        <dbReference type="ARBA" id="ARBA00022840"/>
    </source>
</evidence>
<dbReference type="InterPro" id="IPR047187">
    <property type="entry name" value="SF1_C_Upf1"/>
</dbReference>
<protein>
    <recommendedName>
        <fullName evidence="6">DNA2/NAM7 helicase-like C-terminal domain-containing protein</fullName>
    </recommendedName>
</protein>
<evidence type="ECO:0000256" key="3">
    <source>
        <dbReference type="ARBA" id="ARBA00022806"/>
    </source>
</evidence>
<dbReference type="SUPFAM" id="SSF52540">
    <property type="entry name" value="P-loop containing nucleoside triphosphate hydrolases"/>
    <property type="match status" value="1"/>
</dbReference>
<dbReference type="PANTHER" id="PTHR21529">
    <property type="entry name" value="MAMMARY TURMOR VIRUS RECEPTOR HOMOLOG 1, 2 MTVR1, 2"/>
    <property type="match status" value="1"/>
</dbReference>
<name>A0A2N9HAQ2_FAGSY</name>
<dbReference type="GO" id="GO:0005524">
    <property type="term" value="F:ATP binding"/>
    <property type="evidence" value="ECO:0007669"/>
    <property type="project" value="UniProtKB-KW"/>
</dbReference>
<dbReference type="GO" id="GO:0016787">
    <property type="term" value="F:hydrolase activity"/>
    <property type="evidence" value="ECO:0007669"/>
    <property type="project" value="UniProtKB-KW"/>
</dbReference>
<organism evidence="7">
    <name type="scientific">Fagus sylvatica</name>
    <name type="common">Beechnut</name>
    <dbReference type="NCBI Taxonomy" id="28930"/>
    <lineage>
        <taxon>Eukaryota</taxon>
        <taxon>Viridiplantae</taxon>
        <taxon>Streptophyta</taxon>
        <taxon>Embryophyta</taxon>
        <taxon>Tracheophyta</taxon>
        <taxon>Spermatophyta</taxon>
        <taxon>Magnoliopsida</taxon>
        <taxon>eudicotyledons</taxon>
        <taxon>Gunneridae</taxon>
        <taxon>Pentapetalae</taxon>
        <taxon>rosids</taxon>
        <taxon>fabids</taxon>
        <taxon>Fagales</taxon>
        <taxon>Fagaceae</taxon>
        <taxon>Fagus</taxon>
    </lineage>
</organism>
<dbReference type="CDD" id="cd18808">
    <property type="entry name" value="SF1_C_Upf1"/>
    <property type="match status" value="1"/>
</dbReference>
<keyword evidence="3" id="KW-0347">Helicase</keyword>
<accession>A0A2N9HAQ2</accession>
<dbReference type="InterPro" id="IPR039904">
    <property type="entry name" value="TRANK1"/>
</dbReference>
<dbReference type="EMBL" id="OIVN01003097">
    <property type="protein sequence ID" value="SPD08770.1"/>
    <property type="molecule type" value="Genomic_DNA"/>
</dbReference>
<evidence type="ECO:0000259" key="6">
    <source>
        <dbReference type="Pfam" id="PF13087"/>
    </source>
</evidence>
<evidence type="ECO:0000256" key="1">
    <source>
        <dbReference type="ARBA" id="ARBA00022741"/>
    </source>
</evidence>
<keyword evidence="4" id="KW-0067">ATP-binding</keyword>
<proteinExistence type="predicted"/>
<evidence type="ECO:0000256" key="2">
    <source>
        <dbReference type="ARBA" id="ARBA00022801"/>
    </source>
</evidence>